<dbReference type="Pfam" id="PF13609">
    <property type="entry name" value="Porin_4"/>
    <property type="match status" value="1"/>
</dbReference>
<name>A0A9X3EHH9_9GAMM</name>
<keyword evidence="3" id="KW-0472">Membrane</keyword>
<evidence type="ECO:0000313" key="6">
    <source>
        <dbReference type="EMBL" id="MCY0967305.1"/>
    </source>
</evidence>
<gene>
    <name evidence="6" type="ORF">OUO13_19165</name>
</gene>
<comment type="subcellular location">
    <subcellularLocation>
        <location evidence="1">Cell outer membrane</location>
        <topology evidence="1">Multi-pass membrane protein</topology>
    </subcellularLocation>
</comment>
<evidence type="ECO:0000256" key="3">
    <source>
        <dbReference type="ARBA" id="ARBA00023136"/>
    </source>
</evidence>
<evidence type="ECO:0000256" key="4">
    <source>
        <dbReference type="SAM" id="SignalP"/>
    </source>
</evidence>
<reference evidence="6" key="1">
    <citation type="submission" date="2022-11" db="EMBL/GenBank/DDBJ databases">
        <title>Parathalassolutuus dongxingensis gen. nov., sp. nov., a novel member of family Oceanospirillaceae isolated from a coastal shrimp pond in Guangxi, China.</title>
        <authorList>
            <person name="Chen H."/>
        </authorList>
    </citation>
    <scope>NUCLEOTIDE SEQUENCE</scope>
    <source>
        <strain evidence="6">G-43</strain>
    </source>
</reference>
<dbReference type="EMBL" id="JAPNOA010000059">
    <property type="protein sequence ID" value="MCY0967305.1"/>
    <property type="molecule type" value="Genomic_DNA"/>
</dbReference>
<proteinExistence type="predicted"/>
<feature type="domain" description="Porin" evidence="5">
    <location>
        <begin position="9"/>
        <end position="348"/>
    </location>
</feature>
<dbReference type="InterPro" id="IPR033900">
    <property type="entry name" value="Gram_neg_porin_domain"/>
</dbReference>
<dbReference type="RefSeq" id="WP_283175507.1">
    <property type="nucleotide sequence ID" value="NZ_JAPNOA010000059.1"/>
</dbReference>
<feature type="chain" id="PRO_5040813226" evidence="4">
    <location>
        <begin position="23"/>
        <end position="365"/>
    </location>
</feature>
<protein>
    <submittedName>
        <fullName evidence="6">Porin</fullName>
    </submittedName>
</protein>
<dbReference type="Proteomes" id="UP001150830">
    <property type="component" value="Unassembled WGS sequence"/>
</dbReference>
<evidence type="ECO:0000256" key="2">
    <source>
        <dbReference type="ARBA" id="ARBA00022729"/>
    </source>
</evidence>
<organism evidence="6 7">
    <name type="scientific">Parathalassolituus penaei</name>
    <dbReference type="NCBI Taxonomy" id="2997323"/>
    <lineage>
        <taxon>Bacteria</taxon>
        <taxon>Pseudomonadati</taxon>
        <taxon>Pseudomonadota</taxon>
        <taxon>Gammaproteobacteria</taxon>
        <taxon>Oceanospirillales</taxon>
        <taxon>Oceanospirillaceae</taxon>
        <taxon>Parathalassolituus</taxon>
    </lineage>
</organism>
<keyword evidence="7" id="KW-1185">Reference proteome</keyword>
<dbReference type="PANTHER" id="PTHR34501:SF2">
    <property type="entry name" value="OUTER MEMBRANE PORIN F-RELATED"/>
    <property type="match status" value="1"/>
</dbReference>
<dbReference type="Gene3D" id="2.40.160.10">
    <property type="entry name" value="Porin"/>
    <property type="match status" value="1"/>
</dbReference>
<comment type="caution">
    <text evidence="6">The sequence shown here is derived from an EMBL/GenBank/DDBJ whole genome shotgun (WGS) entry which is preliminary data.</text>
</comment>
<accession>A0A9X3EHH9</accession>
<dbReference type="PANTHER" id="PTHR34501">
    <property type="entry name" value="PROTEIN YDDL-RELATED"/>
    <property type="match status" value="1"/>
</dbReference>
<dbReference type="SUPFAM" id="SSF56935">
    <property type="entry name" value="Porins"/>
    <property type="match status" value="1"/>
</dbReference>
<keyword evidence="2 4" id="KW-0732">Signal</keyword>
<evidence type="ECO:0000256" key="1">
    <source>
        <dbReference type="ARBA" id="ARBA00004571"/>
    </source>
</evidence>
<dbReference type="InterPro" id="IPR050298">
    <property type="entry name" value="Gram-neg_bact_OMP"/>
</dbReference>
<feature type="signal peptide" evidence="4">
    <location>
        <begin position="1"/>
        <end position="22"/>
    </location>
</feature>
<evidence type="ECO:0000259" key="5">
    <source>
        <dbReference type="Pfam" id="PF13609"/>
    </source>
</evidence>
<evidence type="ECO:0000313" key="7">
    <source>
        <dbReference type="Proteomes" id="UP001150830"/>
    </source>
</evidence>
<dbReference type="InterPro" id="IPR023614">
    <property type="entry name" value="Porin_dom_sf"/>
</dbReference>
<dbReference type="GO" id="GO:0009279">
    <property type="term" value="C:cell outer membrane"/>
    <property type="evidence" value="ECO:0007669"/>
    <property type="project" value="UniProtKB-SubCell"/>
</dbReference>
<sequence>MHYKKLSLAVAVAAVCSQPALAVPNAEIYGFVDMGLEQYSESGAVGGADIFQGGYSPTGNSNDQTVAMSNNVTSRIGVRGKEAHESGWTGSYNLEFAANVLDNGGDALATRQGWLALSKGDHEFKFGAQWSPLFGYSAWNTNQGEAHGLASYYYVVDQLPGSMAYGFRNDSTMSYTYGSGPYADSPFTGTVALHIAEDNRKTDAGDLVNDSGITGYTLGAASSFGAATINAAYAQSVAKQSDAARLAGVDVTEPYVWTLGGKYQASKQLGFGLAYRVSDNDTGVDSKRYSLTGSVQYSVDNLDLHAGVAKGEAEDDSARQLDGNFFTQAIYHLSESRHVRFEYEQVDYGSDGDAHVVLVSMRQSF</sequence>
<dbReference type="GO" id="GO:0015288">
    <property type="term" value="F:porin activity"/>
    <property type="evidence" value="ECO:0007669"/>
    <property type="project" value="InterPro"/>
</dbReference>
<dbReference type="AlphaFoldDB" id="A0A9X3EHH9"/>